<dbReference type="EMBL" id="DQVE01000061">
    <property type="protein sequence ID" value="HIP98903.1"/>
    <property type="molecule type" value="Genomic_DNA"/>
</dbReference>
<evidence type="ECO:0008006" key="3">
    <source>
        <dbReference type="Google" id="ProtNLM"/>
    </source>
</evidence>
<accession>A0A9D1CGU7</accession>
<comment type="caution">
    <text evidence="1">The sequence shown here is derived from an EMBL/GenBank/DDBJ whole genome shotgun (WGS) entry which is preliminary data.</text>
</comment>
<evidence type="ECO:0000313" key="2">
    <source>
        <dbReference type="Proteomes" id="UP000606463"/>
    </source>
</evidence>
<dbReference type="Proteomes" id="UP000606463">
    <property type="component" value="Unassembled WGS sequence"/>
</dbReference>
<name>A0A9D1CGU7_AQUAO</name>
<sequence length="333" mass="38099">MLRFFPAEREVRNEEYQPKKFVKTLEPFLEVKRENWKPIKVDGNLPPKIVFIDGVRRTEYRVEIFDGNRFAGEGIFISIGAGALLIDRSLDRVDYKLLYRNVKRYFIHNAKGVKVPPRWETTVGETKLVFETMDSPMENVSEYANGVMKKMELEVLRQVYGSDIFVVSDGPVKTTKFLPNVIYLVKESRYFYLQGLEEVLFNIKGGERTPLFLFEEEAKRTKGGKTEGVKVKKVGCYVRLAPVHPQMAVENPLAGIARLEVPHGGDLKLLKEIMEKGASVAVYFANDPLRDRRSPQNLTPIAALEKELRRLLGKYEIIRRRVGTTLLSLLSGS</sequence>
<gene>
    <name evidence="1" type="ORF">EYH37_06060</name>
</gene>
<dbReference type="AlphaFoldDB" id="A0A9D1CGU7"/>
<proteinExistence type="predicted"/>
<dbReference type="InterPro" id="IPR012337">
    <property type="entry name" value="RNaseH-like_sf"/>
</dbReference>
<reference evidence="1" key="1">
    <citation type="journal article" date="2020" name="ISME J.">
        <title>Gammaproteobacteria mediating utilization of methyl-, sulfur- and petroleum organic compounds in deep ocean hydrothermal plumes.</title>
        <authorList>
            <person name="Zhou Z."/>
            <person name="Liu Y."/>
            <person name="Pan J."/>
            <person name="Cron B.R."/>
            <person name="Toner B.M."/>
            <person name="Anantharaman K."/>
            <person name="Breier J.A."/>
            <person name="Dick G.J."/>
            <person name="Li M."/>
        </authorList>
    </citation>
    <scope>NUCLEOTIDE SEQUENCE</scope>
    <source>
        <strain evidence="1">SZUA-1501</strain>
    </source>
</reference>
<protein>
    <recommendedName>
        <fullName evidence="3">NurA domain-containing protein</fullName>
    </recommendedName>
</protein>
<dbReference type="SUPFAM" id="SSF53098">
    <property type="entry name" value="Ribonuclease H-like"/>
    <property type="match status" value="1"/>
</dbReference>
<organism evidence="1 2">
    <name type="scientific">Aquifex aeolicus</name>
    <dbReference type="NCBI Taxonomy" id="63363"/>
    <lineage>
        <taxon>Bacteria</taxon>
        <taxon>Pseudomonadati</taxon>
        <taxon>Aquificota</taxon>
        <taxon>Aquificia</taxon>
        <taxon>Aquificales</taxon>
        <taxon>Aquificaceae</taxon>
        <taxon>Aquifex</taxon>
    </lineage>
</organism>
<evidence type="ECO:0000313" key="1">
    <source>
        <dbReference type="EMBL" id="HIP98903.1"/>
    </source>
</evidence>